<reference evidence="2" key="1">
    <citation type="submission" date="2021-06" db="EMBL/GenBank/DDBJ databases">
        <authorList>
            <person name="Kallberg Y."/>
            <person name="Tangrot J."/>
            <person name="Rosling A."/>
        </authorList>
    </citation>
    <scope>NUCLEOTIDE SEQUENCE</scope>
    <source>
        <strain evidence="2">IN212</strain>
    </source>
</reference>
<dbReference type="AlphaFoldDB" id="A0A9N9JUZ7"/>
<proteinExistence type="predicted"/>
<dbReference type="Proteomes" id="UP000789396">
    <property type="component" value="Unassembled WGS sequence"/>
</dbReference>
<feature type="non-terminal residue" evidence="2">
    <location>
        <position position="54"/>
    </location>
</feature>
<evidence type="ECO:0000313" key="3">
    <source>
        <dbReference type="Proteomes" id="UP000789396"/>
    </source>
</evidence>
<accession>A0A9N9JUZ7</accession>
<sequence length="54" mass="6195">SFYDQNDEIQICDEKRGKMKTSYINKPGVSNMNESEASTMNEPVSIMNKSNYLN</sequence>
<feature type="region of interest" description="Disordered" evidence="1">
    <location>
        <begin position="26"/>
        <end position="54"/>
    </location>
</feature>
<evidence type="ECO:0000313" key="2">
    <source>
        <dbReference type="EMBL" id="CAG8797365.1"/>
    </source>
</evidence>
<dbReference type="OrthoDB" id="2474986at2759"/>
<organism evidence="2 3">
    <name type="scientific">Racocetra fulgida</name>
    <dbReference type="NCBI Taxonomy" id="60492"/>
    <lineage>
        <taxon>Eukaryota</taxon>
        <taxon>Fungi</taxon>
        <taxon>Fungi incertae sedis</taxon>
        <taxon>Mucoromycota</taxon>
        <taxon>Glomeromycotina</taxon>
        <taxon>Glomeromycetes</taxon>
        <taxon>Diversisporales</taxon>
        <taxon>Gigasporaceae</taxon>
        <taxon>Racocetra</taxon>
    </lineage>
</organism>
<evidence type="ECO:0000256" key="1">
    <source>
        <dbReference type="SAM" id="MobiDB-lite"/>
    </source>
</evidence>
<comment type="caution">
    <text evidence="2">The sequence shown here is derived from an EMBL/GenBank/DDBJ whole genome shotgun (WGS) entry which is preliminary data.</text>
</comment>
<feature type="non-terminal residue" evidence="2">
    <location>
        <position position="1"/>
    </location>
</feature>
<protein>
    <submittedName>
        <fullName evidence="2">17124_t:CDS:1</fullName>
    </submittedName>
</protein>
<dbReference type="EMBL" id="CAJVPZ010067713">
    <property type="protein sequence ID" value="CAG8797365.1"/>
    <property type="molecule type" value="Genomic_DNA"/>
</dbReference>
<gene>
    <name evidence="2" type="ORF">RFULGI_LOCUS17373</name>
</gene>
<keyword evidence="3" id="KW-1185">Reference proteome</keyword>
<name>A0A9N9JUZ7_9GLOM</name>